<reference evidence="2 3" key="1">
    <citation type="journal article" date="2017" name="Gigascience">
        <title>Draft genome of the honey bee ectoparasitic mite, Tropilaelaps mercedesae, is shaped by the parasitic life history.</title>
        <authorList>
            <person name="Dong X."/>
            <person name="Armstrong S.D."/>
            <person name="Xia D."/>
            <person name="Makepeace B.L."/>
            <person name="Darby A.C."/>
            <person name="Kadowaki T."/>
        </authorList>
    </citation>
    <scope>NUCLEOTIDE SEQUENCE [LARGE SCALE GENOMIC DNA]</scope>
    <source>
        <strain evidence="2">Wuxi-XJTLU</strain>
    </source>
</reference>
<evidence type="ECO:0000313" key="2">
    <source>
        <dbReference type="EMBL" id="OQR67827.1"/>
    </source>
</evidence>
<organism evidence="2 3">
    <name type="scientific">Tropilaelaps mercedesae</name>
    <dbReference type="NCBI Taxonomy" id="418985"/>
    <lineage>
        <taxon>Eukaryota</taxon>
        <taxon>Metazoa</taxon>
        <taxon>Ecdysozoa</taxon>
        <taxon>Arthropoda</taxon>
        <taxon>Chelicerata</taxon>
        <taxon>Arachnida</taxon>
        <taxon>Acari</taxon>
        <taxon>Parasitiformes</taxon>
        <taxon>Mesostigmata</taxon>
        <taxon>Gamasina</taxon>
        <taxon>Dermanyssoidea</taxon>
        <taxon>Laelapidae</taxon>
        <taxon>Tropilaelaps</taxon>
    </lineage>
</organism>
<protein>
    <submittedName>
        <fullName evidence="2">Thiosulfate sulfurtransferase/rhodanese domain-containing protein 1-like</fullName>
    </submittedName>
</protein>
<dbReference type="InterPro" id="IPR001763">
    <property type="entry name" value="Rhodanese-like_dom"/>
</dbReference>
<dbReference type="AlphaFoldDB" id="A0A1V9X2W2"/>
<dbReference type="InterPro" id="IPR036873">
    <property type="entry name" value="Rhodanese-like_dom_sf"/>
</dbReference>
<dbReference type="InParanoid" id="A0A1V9X2W2"/>
<dbReference type="PROSITE" id="PS50206">
    <property type="entry name" value="RHODANESE_3"/>
    <property type="match status" value="1"/>
</dbReference>
<dbReference type="Proteomes" id="UP000192247">
    <property type="component" value="Unassembled WGS sequence"/>
</dbReference>
<dbReference type="SUPFAM" id="SSF52821">
    <property type="entry name" value="Rhodanese/Cell cycle control phosphatase"/>
    <property type="match status" value="1"/>
</dbReference>
<name>A0A1V9X2W2_9ACAR</name>
<accession>A0A1V9X2W2</accession>
<feature type="non-terminal residue" evidence="2">
    <location>
        <position position="94"/>
    </location>
</feature>
<keyword evidence="3" id="KW-1185">Reference proteome</keyword>
<dbReference type="OrthoDB" id="566238at2759"/>
<evidence type="ECO:0000313" key="3">
    <source>
        <dbReference type="Proteomes" id="UP000192247"/>
    </source>
</evidence>
<dbReference type="EMBL" id="MNPL01027200">
    <property type="protein sequence ID" value="OQR67827.1"/>
    <property type="molecule type" value="Genomic_DNA"/>
</dbReference>
<dbReference type="Pfam" id="PF00581">
    <property type="entry name" value="Rhodanese"/>
    <property type="match status" value="1"/>
</dbReference>
<feature type="domain" description="Rhodanese" evidence="1">
    <location>
        <begin position="67"/>
        <end position="94"/>
    </location>
</feature>
<dbReference type="Gene3D" id="3.40.250.10">
    <property type="entry name" value="Rhodanese-like domain"/>
    <property type="match status" value="1"/>
</dbReference>
<proteinExistence type="predicted"/>
<gene>
    <name evidence="2" type="ORF">BIW11_13284</name>
</gene>
<dbReference type="GO" id="GO:0016740">
    <property type="term" value="F:transferase activity"/>
    <property type="evidence" value="ECO:0007669"/>
    <property type="project" value="UniProtKB-KW"/>
</dbReference>
<evidence type="ECO:0000259" key="1">
    <source>
        <dbReference type="PROSITE" id="PS50206"/>
    </source>
</evidence>
<sequence>MSLKAIIRVAVGAVNKSAMKIRPNSPSTAALMNSKYGGPEMLQTAKLHRSSVMMMELSYEDLVALQRGGDLHLIDVREPSEIQETGKIPGAINI</sequence>
<comment type="caution">
    <text evidence="2">The sequence shown here is derived from an EMBL/GenBank/DDBJ whole genome shotgun (WGS) entry which is preliminary data.</text>
</comment>
<keyword evidence="2" id="KW-0808">Transferase</keyword>